<protein>
    <submittedName>
        <fullName evidence="6">Epoxide hydrolase 1</fullName>
    </submittedName>
</protein>
<dbReference type="InterPro" id="IPR010497">
    <property type="entry name" value="Epoxide_hydro_N"/>
</dbReference>
<dbReference type="EMBL" id="JALDYZ010000003">
    <property type="protein sequence ID" value="MDI7922056.1"/>
    <property type="molecule type" value="Genomic_DNA"/>
</dbReference>
<evidence type="ECO:0000256" key="1">
    <source>
        <dbReference type="ARBA" id="ARBA00010088"/>
    </source>
</evidence>
<comment type="similarity">
    <text evidence="1">Belongs to the peptidase S33 family.</text>
</comment>
<reference evidence="6" key="1">
    <citation type="submission" date="2022-03" db="EMBL/GenBank/DDBJ databases">
        <title>Fererhizobium litorale gen. nov., sp. nov., isolated from sandy sediments of the Sea of Japan seashore.</title>
        <authorList>
            <person name="Romanenko L."/>
            <person name="Kurilenko V."/>
            <person name="Otstavnykh N."/>
            <person name="Svetashev V."/>
            <person name="Tekutyeva L."/>
            <person name="Isaeva M."/>
            <person name="Mikhailov V."/>
        </authorList>
    </citation>
    <scope>NUCLEOTIDE SEQUENCE</scope>
    <source>
        <strain evidence="6">KMM 9576</strain>
    </source>
</reference>
<evidence type="ECO:0000313" key="6">
    <source>
        <dbReference type="EMBL" id="MDI7922056.1"/>
    </source>
</evidence>
<keyword evidence="7" id="KW-1185">Reference proteome</keyword>
<comment type="caution">
    <text evidence="6">The sequence shown here is derived from an EMBL/GenBank/DDBJ whole genome shotgun (WGS) entry which is preliminary data.</text>
</comment>
<evidence type="ECO:0000256" key="2">
    <source>
        <dbReference type="ARBA" id="ARBA00022797"/>
    </source>
</evidence>
<feature type="domain" description="Epoxide hydrolase N-terminal" evidence="5">
    <location>
        <begin position="55"/>
        <end position="159"/>
    </location>
</feature>
<keyword evidence="3 6" id="KW-0378">Hydrolase</keyword>
<keyword evidence="2" id="KW-0058">Aromatic hydrocarbons catabolism</keyword>
<dbReference type="InterPro" id="IPR000639">
    <property type="entry name" value="Epox_hydrolase-like"/>
</dbReference>
<feature type="active site" description="Nucleophile" evidence="4">
    <location>
        <position position="228"/>
    </location>
</feature>
<sequence>MNHRDQFERRPGFGSQNRRGFLASVAAIGVALAASKATAMQGASLSLPKASSEIMPFKVEVPQAAIDDLKNRLAHVRWPDEETVADNSQGVKLSDAKSLVDYWSGRYDWRKFEARLNRYPQFRTEIDGLGIYFIHVKSKHENALPVIMTHGWPGSIVEFLETIDPLTDPTAYGGKAEDAFHVVIPSIPGYGFSDRPSGPGWNAERTADAWGVLMQRLGYTRWVAQGGDWGSLITHRLAQRKPEGLIAAHVNLPLVIPAEKPANPTPEEQKALKGLSILTGGDGGAYAFQQGTRPQTLSYGLADSPAGQSMWILEKIQAWSDNDGNFEDALSLDTVLDNISLYWFTNTAASSARYYWEVFRTGFSNYSAGHIDLPMAATMFAREFLQVPRSWANAAWPNLYYWNTAEHGGHFAAWEEPEIFVMELRRAFSSIR</sequence>
<dbReference type="GO" id="GO:0004301">
    <property type="term" value="F:epoxide hydrolase activity"/>
    <property type="evidence" value="ECO:0007669"/>
    <property type="project" value="TreeGrafter"/>
</dbReference>
<proteinExistence type="inferred from homology"/>
<organism evidence="6 7">
    <name type="scientific">Ferirhizobium litorale</name>
    <dbReference type="NCBI Taxonomy" id="2927786"/>
    <lineage>
        <taxon>Bacteria</taxon>
        <taxon>Pseudomonadati</taxon>
        <taxon>Pseudomonadota</taxon>
        <taxon>Alphaproteobacteria</taxon>
        <taxon>Hyphomicrobiales</taxon>
        <taxon>Rhizobiaceae</taxon>
        <taxon>Ferirhizobium</taxon>
    </lineage>
</organism>
<dbReference type="PANTHER" id="PTHR21661:SF35">
    <property type="entry name" value="EPOXIDE HYDROLASE"/>
    <property type="match status" value="1"/>
</dbReference>
<name>A0AAE3QEX6_9HYPH</name>
<dbReference type="Gene3D" id="3.40.50.1820">
    <property type="entry name" value="alpha/beta hydrolase"/>
    <property type="match status" value="1"/>
</dbReference>
<dbReference type="InterPro" id="IPR006311">
    <property type="entry name" value="TAT_signal"/>
</dbReference>
<dbReference type="InterPro" id="IPR029058">
    <property type="entry name" value="AB_hydrolase_fold"/>
</dbReference>
<feature type="active site" description="Proton acceptor" evidence="4">
    <location>
        <position position="410"/>
    </location>
</feature>
<feature type="active site" description="Proton donor" evidence="4">
    <location>
        <position position="355"/>
    </location>
</feature>
<evidence type="ECO:0000256" key="3">
    <source>
        <dbReference type="ARBA" id="ARBA00022801"/>
    </source>
</evidence>
<dbReference type="RefSeq" id="WP_311785931.1">
    <property type="nucleotide sequence ID" value="NZ_JALDYY010000003.1"/>
</dbReference>
<dbReference type="Proteomes" id="UP001161580">
    <property type="component" value="Unassembled WGS sequence"/>
</dbReference>
<dbReference type="SUPFAM" id="SSF53474">
    <property type="entry name" value="alpha/beta-Hydrolases"/>
    <property type="match status" value="1"/>
</dbReference>
<dbReference type="InterPro" id="IPR016292">
    <property type="entry name" value="Epoxide_hydrolase"/>
</dbReference>
<dbReference type="GO" id="GO:0097176">
    <property type="term" value="P:epoxide metabolic process"/>
    <property type="evidence" value="ECO:0007669"/>
    <property type="project" value="TreeGrafter"/>
</dbReference>
<gene>
    <name evidence="6" type="ORF">MRS75_08130</name>
</gene>
<evidence type="ECO:0000259" key="5">
    <source>
        <dbReference type="Pfam" id="PF06441"/>
    </source>
</evidence>
<dbReference type="PIRSF" id="PIRSF001112">
    <property type="entry name" value="Epoxide_hydrolase"/>
    <property type="match status" value="1"/>
</dbReference>
<accession>A0AAE3QEX6</accession>
<dbReference type="PANTHER" id="PTHR21661">
    <property type="entry name" value="EPOXIDE HYDROLASE 1-RELATED"/>
    <property type="match status" value="1"/>
</dbReference>
<dbReference type="PROSITE" id="PS51318">
    <property type="entry name" value="TAT"/>
    <property type="match status" value="1"/>
</dbReference>
<dbReference type="PRINTS" id="PR00412">
    <property type="entry name" value="EPOXHYDRLASE"/>
</dbReference>
<evidence type="ECO:0000256" key="4">
    <source>
        <dbReference type="PIRSR" id="PIRSR001112-1"/>
    </source>
</evidence>
<dbReference type="AlphaFoldDB" id="A0AAE3QEX6"/>
<evidence type="ECO:0000313" key="7">
    <source>
        <dbReference type="Proteomes" id="UP001161580"/>
    </source>
</evidence>
<dbReference type="Pfam" id="PF06441">
    <property type="entry name" value="EHN"/>
    <property type="match status" value="1"/>
</dbReference>